<evidence type="ECO:0000313" key="2">
    <source>
        <dbReference type="EMBL" id="JAI03659.1"/>
    </source>
</evidence>
<evidence type="ECO:0008006" key="3">
    <source>
        <dbReference type="Google" id="ProtNLM"/>
    </source>
</evidence>
<feature type="signal peptide" evidence="1">
    <location>
        <begin position="1"/>
        <end position="20"/>
    </location>
</feature>
<accession>A0A0E9XPM6</accession>
<keyword evidence="1" id="KW-0732">Signal</keyword>
<reference evidence="2" key="2">
    <citation type="journal article" date="2015" name="Fish Shellfish Immunol.">
        <title>Early steps in the European eel (Anguilla anguilla)-Vibrio vulnificus interaction in the gills: Role of the RtxA13 toxin.</title>
        <authorList>
            <person name="Callol A."/>
            <person name="Pajuelo D."/>
            <person name="Ebbesson L."/>
            <person name="Teles M."/>
            <person name="MacKenzie S."/>
            <person name="Amaro C."/>
        </authorList>
    </citation>
    <scope>NUCLEOTIDE SEQUENCE</scope>
</reference>
<dbReference type="EMBL" id="GBXM01004919">
    <property type="protein sequence ID" value="JAI03659.1"/>
    <property type="molecule type" value="Transcribed_RNA"/>
</dbReference>
<evidence type="ECO:0000256" key="1">
    <source>
        <dbReference type="SAM" id="SignalP"/>
    </source>
</evidence>
<proteinExistence type="predicted"/>
<reference evidence="2" key="1">
    <citation type="submission" date="2014-11" db="EMBL/GenBank/DDBJ databases">
        <authorList>
            <person name="Amaro Gonzalez C."/>
        </authorList>
    </citation>
    <scope>NUCLEOTIDE SEQUENCE</scope>
</reference>
<sequence length="93" mass="10587">MFNAFFYFYFILINSPIVQMCKKCLKVKPRGGIYHNAGLFQLLYVLNVCGKSKEEEGEPSNQLQKVGIEQKKSRGCAHLIPLAVSKHCVCCRM</sequence>
<dbReference type="AlphaFoldDB" id="A0A0E9XPM6"/>
<protein>
    <recommendedName>
        <fullName evidence="3">Secreted protein</fullName>
    </recommendedName>
</protein>
<name>A0A0E9XPM6_ANGAN</name>
<organism evidence="2">
    <name type="scientific">Anguilla anguilla</name>
    <name type="common">European freshwater eel</name>
    <name type="synonym">Muraena anguilla</name>
    <dbReference type="NCBI Taxonomy" id="7936"/>
    <lineage>
        <taxon>Eukaryota</taxon>
        <taxon>Metazoa</taxon>
        <taxon>Chordata</taxon>
        <taxon>Craniata</taxon>
        <taxon>Vertebrata</taxon>
        <taxon>Euteleostomi</taxon>
        <taxon>Actinopterygii</taxon>
        <taxon>Neopterygii</taxon>
        <taxon>Teleostei</taxon>
        <taxon>Anguilliformes</taxon>
        <taxon>Anguillidae</taxon>
        <taxon>Anguilla</taxon>
    </lineage>
</organism>
<feature type="chain" id="PRO_5002435419" description="Secreted protein" evidence="1">
    <location>
        <begin position="21"/>
        <end position="93"/>
    </location>
</feature>